<dbReference type="RefSeq" id="WP_380016924.1">
    <property type="nucleotide sequence ID" value="NZ_JBHLYR010000084.1"/>
</dbReference>
<dbReference type="Gene3D" id="3.30.70.80">
    <property type="entry name" value="Peptidase S8 propeptide/proteinase inhibitor I9"/>
    <property type="match status" value="1"/>
</dbReference>
<feature type="domain" description="Fervidolysin/DR-A0283-like Ig-like" evidence="10">
    <location>
        <begin position="458"/>
        <end position="549"/>
    </location>
</feature>
<dbReference type="Proteomes" id="UP001589733">
    <property type="component" value="Unassembled WGS sequence"/>
</dbReference>
<evidence type="ECO:0000256" key="4">
    <source>
        <dbReference type="ARBA" id="ARBA00022825"/>
    </source>
</evidence>
<dbReference type="InterPro" id="IPR022398">
    <property type="entry name" value="Peptidase_S8_His-AS"/>
</dbReference>
<name>A0ABV6B609_9DEIO</name>
<feature type="active site" description="Charge relay system" evidence="5">
    <location>
        <position position="180"/>
    </location>
</feature>
<protein>
    <submittedName>
        <fullName evidence="11">S8 family serine peptidase</fullName>
    </submittedName>
</protein>
<feature type="domain" description="Peptidase S8/S53" evidence="7">
    <location>
        <begin position="171"/>
        <end position="441"/>
    </location>
</feature>
<dbReference type="InterPro" id="IPR050131">
    <property type="entry name" value="Peptidase_S8_subtilisin-like"/>
</dbReference>
<dbReference type="Gene3D" id="3.40.50.200">
    <property type="entry name" value="Peptidase S8/S53 domain"/>
    <property type="match status" value="1"/>
</dbReference>
<dbReference type="SUPFAM" id="SSF89260">
    <property type="entry name" value="Collagen-binding domain"/>
    <property type="match status" value="1"/>
</dbReference>
<dbReference type="InterPro" id="IPR054399">
    <property type="entry name" value="Fervidolysin-like_N_prodom"/>
</dbReference>
<dbReference type="SUPFAM" id="SSF52743">
    <property type="entry name" value="Subtilisin-like"/>
    <property type="match status" value="1"/>
</dbReference>
<evidence type="ECO:0000256" key="2">
    <source>
        <dbReference type="ARBA" id="ARBA00022670"/>
    </source>
</evidence>
<sequence length="716" mass="75280">MRKNPHNLRRNLPKTLGVLALTGLLAACSQTSTVAPVAQQPAVVGELAQSGNLKYVKNELVIGYADAASLQAAATALKGTIVATIPEIKSALIRVDGDALKVSRGATKLSGIRYATVNSVVTQDPAVRSLQPASLTPQGASADQIFDQLPQYALDPRHLNAKAAWDAGLTGKGVVVAVLDDPGDVSHPDLAPNWAGKAYNPFLNKVYTSAKEWVADSKSSFASHGTFVASSIVAVRDGKGIVGVAPEAKWMPVVINPAQKTENEFYSSFYIAVGAVWATNNGARVINNSWGGGVSFGAVKDAFDYAMANGTTVVASMGNSYHDEFQYPAALPGIIASGALDGSNRRVTFSTSGRHISSGAPGQDTMLANPTWLWGDPKKPETHELISGTSFSSPYTTGVAALVLQKCPAATPYQVRRVLETTANNTIGSNPTGFDRDTGWGALNAGKIAQTLTDCAALPAKGSNVVVNVKYINGKGTQPGELVDVILRGQGLRAGATDDPTPLYLTPTDANGDARFAEIAPGTYDLYVAGADLGITGGLTEDRGTFIGTLTATSGSTYYTPDRKNVALTANAPDFNPVDPYEPNDTPAEAKTIAYGQTSQTAYIFGSPISQDRDYFKFTGAAGDQIKAEVLAAGQLGGSLDSYLFLLSPDGVNVLAENDDRGKPRIDSDSEVNFTLPAAGTYYLWVSSCNLSCDPANPQDDDSPFNKYQLKLTKTN</sequence>
<feature type="active site" description="Charge relay system" evidence="5">
    <location>
        <position position="390"/>
    </location>
</feature>
<feature type="signal peptide" evidence="6">
    <location>
        <begin position="1"/>
        <end position="34"/>
    </location>
</feature>
<dbReference type="PANTHER" id="PTHR43806">
    <property type="entry name" value="PEPTIDASE S8"/>
    <property type="match status" value="1"/>
</dbReference>
<dbReference type="InterPro" id="IPR017306">
    <property type="entry name" value="Peptidase_S8A_fervidolysi-like"/>
</dbReference>
<dbReference type="PROSITE" id="PS51257">
    <property type="entry name" value="PROKAR_LIPOPROTEIN"/>
    <property type="match status" value="1"/>
</dbReference>
<dbReference type="InterPro" id="IPR056489">
    <property type="entry name" value="Ig_Fls_DR_A0283-like"/>
</dbReference>
<evidence type="ECO:0000313" key="12">
    <source>
        <dbReference type="Proteomes" id="UP001589733"/>
    </source>
</evidence>
<keyword evidence="3 5" id="KW-0378">Hydrolase</keyword>
<feature type="active site" description="Charge relay system" evidence="5">
    <location>
        <position position="224"/>
    </location>
</feature>
<dbReference type="Pfam" id="PF00082">
    <property type="entry name" value="Peptidase_S8"/>
    <property type="match status" value="1"/>
</dbReference>
<evidence type="ECO:0000313" key="11">
    <source>
        <dbReference type="EMBL" id="MFB9995209.1"/>
    </source>
</evidence>
<evidence type="ECO:0000256" key="6">
    <source>
        <dbReference type="SAM" id="SignalP"/>
    </source>
</evidence>
<dbReference type="PRINTS" id="PR00723">
    <property type="entry name" value="SUBTILISIN"/>
</dbReference>
<keyword evidence="4 5" id="KW-0720">Serine protease</keyword>
<dbReference type="Pfam" id="PF24025">
    <property type="entry name" value="Ig_DR_A0283-like"/>
    <property type="match status" value="1"/>
</dbReference>
<comment type="caution">
    <text evidence="11">The sequence shown here is derived from an EMBL/GenBank/DDBJ whole genome shotgun (WGS) entry which is preliminary data.</text>
</comment>
<evidence type="ECO:0000256" key="5">
    <source>
        <dbReference type="PROSITE-ProRule" id="PRU01240"/>
    </source>
</evidence>
<evidence type="ECO:0000259" key="10">
    <source>
        <dbReference type="Pfam" id="PF24025"/>
    </source>
</evidence>
<dbReference type="PROSITE" id="PS51892">
    <property type="entry name" value="SUBTILASE"/>
    <property type="match status" value="1"/>
</dbReference>
<evidence type="ECO:0000259" key="8">
    <source>
        <dbReference type="Pfam" id="PF04151"/>
    </source>
</evidence>
<dbReference type="Pfam" id="PF22148">
    <property type="entry name" value="Fervidolysin_NPro-like"/>
    <property type="match status" value="1"/>
</dbReference>
<dbReference type="PIRSF" id="PIRSF037882">
    <property type="entry name" value="Subtilisin_rel_fervidolysin"/>
    <property type="match status" value="1"/>
</dbReference>
<dbReference type="InterPro" id="IPR037045">
    <property type="entry name" value="S8pro/Inhibitor_I9_sf"/>
</dbReference>
<evidence type="ECO:0000256" key="3">
    <source>
        <dbReference type="ARBA" id="ARBA00022801"/>
    </source>
</evidence>
<dbReference type="PROSITE" id="PS00138">
    <property type="entry name" value="SUBTILASE_SER"/>
    <property type="match status" value="1"/>
</dbReference>
<dbReference type="InterPro" id="IPR000209">
    <property type="entry name" value="Peptidase_S8/S53_dom"/>
</dbReference>
<keyword evidence="6" id="KW-0732">Signal</keyword>
<evidence type="ECO:0000256" key="1">
    <source>
        <dbReference type="ARBA" id="ARBA00011073"/>
    </source>
</evidence>
<dbReference type="PROSITE" id="PS00137">
    <property type="entry name" value="SUBTILASE_HIS"/>
    <property type="match status" value="1"/>
</dbReference>
<organism evidence="11 12">
    <name type="scientific">Deinococcus oregonensis</name>
    <dbReference type="NCBI Taxonomy" id="1805970"/>
    <lineage>
        <taxon>Bacteria</taxon>
        <taxon>Thermotogati</taxon>
        <taxon>Deinococcota</taxon>
        <taxon>Deinococci</taxon>
        <taxon>Deinococcales</taxon>
        <taxon>Deinococcaceae</taxon>
        <taxon>Deinococcus</taxon>
    </lineage>
</organism>
<proteinExistence type="inferred from homology"/>
<feature type="chain" id="PRO_5047223742" evidence="6">
    <location>
        <begin position="35"/>
        <end position="716"/>
    </location>
</feature>
<dbReference type="InterPro" id="IPR036852">
    <property type="entry name" value="Peptidase_S8/S53_dom_sf"/>
</dbReference>
<dbReference type="InterPro" id="IPR023828">
    <property type="entry name" value="Peptidase_S8_Ser-AS"/>
</dbReference>
<keyword evidence="12" id="KW-1185">Reference proteome</keyword>
<dbReference type="PANTHER" id="PTHR43806:SF11">
    <property type="entry name" value="CEREVISIN-RELATED"/>
    <property type="match status" value="1"/>
</dbReference>
<dbReference type="Gene3D" id="2.60.120.380">
    <property type="match status" value="1"/>
</dbReference>
<dbReference type="InterPro" id="IPR015500">
    <property type="entry name" value="Peptidase_S8_subtilisin-rel"/>
</dbReference>
<keyword evidence="2 5" id="KW-0645">Protease</keyword>
<gene>
    <name evidence="11" type="ORF">ACFFLM_25000</name>
</gene>
<accession>A0ABV6B609</accession>
<dbReference type="Pfam" id="PF04151">
    <property type="entry name" value="PPC"/>
    <property type="match status" value="1"/>
</dbReference>
<feature type="domain" description="Fervidolysin-like N-terminal prodomain" evidence="9">
    <location>
        <begin position="44"/>
        <end position="118"/>
    </location>
</feature>
<evidence type="ECO:0000259" key="7">
    <source>
        <dbReference type="Pfam" id="PF00082"/>
    </source>
</evidence>
<feature type="domain" description="Peptidase C-terminal archaeal/bacterial" evidence="8">
    <location>
        <begin position="612"/>
        <end position="688"/>
    </location>
</feature>
<evidence type="ECO:0000259" key="9">
    <source>
        <dbReference type="Pfam" id="PF22148"/>
    </source>
</evidence>
<reference evidence="11 12" key="1">
    <citation type="submission" date="2024-09" db="EMBL/GenBank/DDBJ databases">
        <authorList>
            <person name="Sun Q."/>
            <person name="Mori K."/>
        </authorList>
    </citation>
    <scope>NUCLEOTIDE SEQUENCE [LARGE SCALE GENOMIC DNA]</scope>
    <source>
        <strain evidence="11 12">JCM 13503</strain>
    </source>
</reference>
<comment type="similarity">
    <text evidence="1 5">Belongs to the peptidase S8 family.</text>
</comment>
<dbReference type="InterPro" id="IPR007280">
    <property type="entry name" value="Peptidase_C_arc/bac"/>
</dbReference>
<dbReference type="EMBL" id="JBHLYR010000084">
    <property type="protein sequence ID" value="MFB9995209.1"/>
    <property type="molecule type" value="Genomic_DNA"/>
</dbReference>